<gene>
    <name evidence="2" type="ORF">G1C95_0686</name>
</gene>
<evidence type="ECO:0000313" key="3">
    <source>
        <dbReference type="Proteomes" id="UP000532194"/>
    </source>
</evidence>
<organism evidence="2 3">
    <name type="scientific">Bifidobacterium oedipodis</name>
    <dbReference type="NCBI Taxonomy" id="2675322"/>
    <lineage>
        <taxon>Bacteria</taxon>
        <taxon>Bacillati</taxon>
        <taxon>Actinomycetota</taxon>
        <taxon>Actinomycetes</taxon>
        <taxon>Bifidobacteriales</taxon>
        <taxon>Bifidobacteriaceae</taxon>
        <taxon>Bifidobacterium</taxon>
    </lineage>
</organism>
<dbReference type="GO" id="GO:0008757">
    <property type="term" value="F:S-adenosylmethionine-dependent methyltransferase activity"/>
    <property type="evidence" value="ECO:0007669"/>
    <property type="project" value="InterPro"/>
</dbReference>
<reference evidence="2 3" key="1">
    <citation type="submission" date="2020-02" db="EMBL/GenBank/DDBJ databases">
        <title>Characterization of phylogenetic diversity of novel bifidobacterial species isolated in Czech ZOOs.</title>
        <authorList>
            <person name="Lugli G.A."/>
            <person name="Vera N.B."/>
            <person name="Ventura M."/>
        </authorList>
    </citation>
    <scope>NUCLEOTIDE SEQUENCE [LARGE SCALE GENOMIC DNA]</scope>
    <source>
        <strain evidence="2 3">DSM 109957</strain>
    </source>
</reference>
<keyword evidence="2" id="KW-0808">Transferase</keyword>
<dbReference type="Pfam" id="PF08241">
    <property type="entry name" value="Methyltransf_11"/>
    <property type="match status" value="1"/>
</dbReference>
<sequence>MSWQIYDIPMQWDAKLYDSSHAFVAQYGQSLETLIPSSTQSILDLGCGTGTLTADLARHFPYVIGVDSSPQMIDRATAEHPDIKFQLADATALPFTHEFDVVFSNAVFHWIVDHDALLHSVNQALRPGGMLVCEFGAHGNIAHIERAMSTVLLAHGHTHKPRFNFPTDERFRESLQCAGFNSIHVVSFDRPTPLSAGEQGLSNWLRQFYADDFSTLSPHESGAIIREVSDYLRPQLWDQRNGQWVADYRRLRAAAAAAA</sequence>
<dbReference type="Proteomes" id="UP000532194">
    <property type="component" value="Unassembled WGS sequence"/>
</dbReference>
<dbReference type="Gene3D" id="3.40.50.150">
    <property type="entry name" value="Vaccinia Virus protein VP39"/>
    <property type="match status" value="1"/>
</dbReference>
<feature type="domain" description="Methyltransferase type 11" evidence="1">
    <location>
        <begin position="43"/>
        <end position="133"/>
    </location>
</feature>
<evidence type="ECO:0000259" key="1">
    <source>
        <dbReference type="Pfam" id="PF08241"/>
    </source>
</evidence>
<comment type="caution">
    <text evidence="2">The sequence shown here is derived from an EMBL/GenBank/DDBJ whole genome shotgun (WGS) entry which is preliminary data.</text>
</comment>
<dbReference type="SUPFAM" id="SSF53335">
    <property type="entry name" value="S-adenosyl-L-methionine-dependent methyltransferases"/>
    <property type="match status" value="1"/>
</dbReference>
<dbReference type="EMBL" id="JAAIII010000002">
    <property type="protein sequence ID" value="NMM93501.1"/>
    <property type="molecule type" value="Genomic_DNA"/>
</dbReference>
<dbReference type="RefSeq" id="WP_205832694.1">
    <property type="nucleotide sequence ID" value="NZ_JAAIII010000002.1"/>
</dbReference>
<dbReference type="PANTHER" id="PTHR43861">
    <property type="entry name" value="TRANS-ACONITATE 2-METHYLTRANSFERASE-RELATED"/>
    <property type="match status" value="1"/>
</dbReference>
<dbReference type="InterPro" id="IPR013216">
    <property type="entry name" value="Methyltransf_11"/>
</dbReference>
<dbReference type="PANTHER" id="PTHR43861:SF1">
    <property type="entry name" value="TRANS-ACONITATE 2-METHYLTRANSFERASE"/>
    <property type="match status" value="1"/>
</dbReference>
<dbReference type="GO" id="GO:0032259">
    <property type="term" value="P:methylation"/>
    <property type="evidence" value="ECO:0007669"/>
    <property type="project" value="UniProtKB-KW"/>
</dbReference>
<name>A0A7Y0ENI4_9BIFI</name>
<accession>A0A7Y0ENI4</accession>
<keyword evidence="3" id="KW-1185">Reference proteome</keyword>
<proteinExistence type="predicted"/>
<protein>
    <submittedName>
        <fullName evidence="2">SAM-dependent methyltransferase</fullName>
    </submittedName>
</protein>
<dbReference type="CDD" id="cd02440">
    <property type="entry name" value="AdoMet_MTases"/>
    <property type="match status" value="1"/>
</dbReference>
<keyword evidence="2" id="KW-0489">Methyltransferase</keyword>
<dbReference type="AlphaFoldDB" id="A0A7Y0ENI4"/>
<dbReference type="InterPro" id="IPR029063">
    <property type="entry name" value="SAM-dependent_MTases_sf"/>
</dbReference>
<evidence type="ECO:0000313" key="2">
    <source>
        <dbReference type="EMBL" id="NMM93501.1"/>
    </source>
</evidence>